<comment type="caution">
    <text evidence="3">The sequence shown here is derived from an EMBL/GenBank/DDBJ whole genome shotgun (WGS) entry which is preliminary data.</text>
</comment>
<reference evidence="3 4" key="1">
    <citation type="journal article" date="2023" name="Antonie Van Leeuwenhoek">
        <title>Mesoterricola silvestris gen. nov., sp. nov., Mesoterricola sediminis sp. nov., Geothrix oryzae sp. nov., Geothrix edaphica sp. nov., Geothrix rubra sp. nov., and Geothrix limicola sp. nov., six novel members of Acidobacteriota isolated from soils.</title>
        <authorList>
            <person name="Itoh H."/>
            <person name="Sugisawa Y."/>
            <person name="Mise K."/>
            <person name="Xu Z."/>
            <person name="Kuniyasu M."/>
            <person name="Ushijima N."/>
            <person name="Kawano K."/>
            <person name="Kobayashi E."/>
            <person name="Shiratori Y."/>
            <person name="Masuda Y."/>
            <person name="Senoo K."/>
        </authorList>
    </citation>
    <scope>NUCLEOTIDE SEQUENCE [LARGE SCALE GENOMIC DNA]</scope>
    <source>
        <strain evidence="3 4">Red804</strain>
    </source>
</reference>
<feature type="chain" id="PRO_5045205395" evidence="2">
    <location>
        <begin position="18"/>
        <end position="262"/>
    </location>
</feature>
<keyword evidence="1" id="KW-1133">Transmembrane helix</keyword>
<keyword evidence="1" id="KW-0812">Transmembrane</keyword>
<evidence type="ECO:0000256" key="2">
    <source>
        <dbReference type="SAM" id="SignalP"/>
    </source>
</evidence>
<gene>
    <name evidence="3" type="ORF">GETHLI_35880</name>
</gene>
<keyword evidence="4" id="KW-1185">Reference proteome</keyword>
<keyword evidence="1" id="KW-0472">Membrane</keyword>
<evidence type="ECO:0000313" key="3">
    <source>
        <dbReference type="EMBL" id="GLH75085.1"/>
    </source>
</evidence>
<protein>
    <submittedName>
        <fullName evidence="3">Uncharacterized protein</fullName>
    </submittedName>
</protein>
<accession>A0ABQ5QJN1</accession>
<proteinExistence type="predicted"/>
<keyword evidence="2" id="KW-0732">Signal</keyword>
<feature type="signal peptide" evidence="2">
    <location>
        <begin position="1"/>
        <end position="17"/>
    </location>
</feature>
<evidence type="ECO:0000313" key="4">
    <source>
        <dbReference type="Proteomes" id="UP001165069"/>
    </source>
</evidence>
<dbReference type="RefSeq" id="WP_285578155.1">
    <property type="nucleotide sequence ID" value="NZ_BSDE01000015.1"/>
</dbReference>
<organism evidence="3 4">
    <name type="scientific">Geothrix limicola</name>
    <dbReference type="NCBI Taxonomy" id="2927978"/>
    <lineage>
        <taxon>Bacteria</taxon>
        <taxon>Pseudomonadati</taxon>
        <taxon>Acidobacteriota</taxon>
        <taxon>Holophagae</taxon>
        <taxon>Holophagales</taxon>
        <taxon>Holophagaceae</taxon>
        <taxon>Geothrix</taxon>
    </lineage>
</organism>
<evidence type="ECO:0000256" key="1">
    <source>
        <dbReference type="SAM" id="Phobius"/>
    </source>
</evidence>
<name>A0ABQ5QJN1_9BACT</name>
<dbReference type="EMBL" id="BSDE01000015">
    <property type="protein sequence ID" value="GLH75085.1"/>
    <property type="molecule type" value="Genomic_DNA"/>
</dbReference>
<sequence length="262" mass="29184">MKKLIFLFLLMSAFSFAAQETPSKQNQIPVTVQAQKSSEADRLNKVETTVSVIRDYNGTFMSVIIWSLSTVGTIAFALIGFSWFTNIRMIQRDIQTLRDELIAILGEKAAEAQQINSENMSLKSKEILEITTSAAEKMSNAATAQIKSQISNAIKRIGELEYLNIKKDIILWNEKHVYANSCSAASELLEKSLTLNSDYYVEESIDILRDSLEKMEHDNEIADAATVRQLEGTINKLGADLKTSKLALLSQLIRISSRPTGA</sequence>
<feature type="transmembrane region" description="Helical" evidence="1">
    <location>
        <begin position="63"/>
        <end position="84"/>
    </location>
</feature>
<dbReference type="Proteomes" id="UP001165069">
    <property type="component" value="Unassembled WGS sequence"/>
</dbReference>